<dbReference type="InterPro" id="IPR001584">
    <property type="entry name" value="Integrase_cat-core"/>
</dbReference>
<evidence type="ECO:0000313" key="4">
    <source>
        <dbReference type="EMBL" id="MFD1054386.1"/>
    </source>
</evidence>
<dbReference type="InterPro" id="IPR002514">
    <property type="entry name" value="Transposase_8"/>
</dbReference>
<dbReference type="Pfam" id="PF01527">
    <property type="entry name" value="HTH_Tnp_1"/>
    <property type="match status" value="1"/>
</dbReference>
<accession>A0ABW3MUS5</accession>
<proteinExistence type="predicted"/>
<dbReference type="InterPro" id="IPR048020">
    <property type="entry name" value="Transpos_IS3"/>
</dbReference>
<feature type="coiled-coil region" evidence="2">
    <location>
        <begin position="65"/>
        <end position="92"/>
    </location>
</feature>
<sequence length="425" mass="46960">MAAPRKYPDELRERAIRMAVDLRRDPDTKQGALRRVGEQLGINPETLRNWVQQAEVDEGHRPGVSTAEAKRIAELEREVKELRRANEILRTASAFFAGGGARPQAEVGTAVPTAVLVEYIDEHRDRFGVEPICTVLSGAGTQIAPSTYYAAKKRAPSARSVSDAATLAKIVTIHAENYGVYGIRKVHAELCRQGHLVARCTTHRLMKSVGLHGVSRAKGPRTTIPGSGPDTRPDLVQRAFTATAPDQLWVADITYCRTFAGWVYAAFVIDVFSRRVVGWQLSKNLRTDLALDALEMGLWDRARAGRDTTGLIHHSDKGVQYLAIRYTQRLADAGAVASVGSTGDSYDNALAEAFNSLFKAELIRNRGPWRSIDDLEIAVAEYIDWFNHQRLHGELGLIPPAEYEDQHYRHNPVTATVVASVPSLH</sequence>
<dbReference type="Proteomes" id="UP001597046">
    <property type="component" value="Unassembled WGS sequence"/>
</dbReference>
<evidence type="ECO:0000313" key="5">
    <source>
        <dbReference type="Proteomes" id="UP001597046"/>
    </source>
</evidence>
<protein>
    <submittedName>
        <fullName evidence="4">IS3 family transposase</fullName>
    </submittedName>
</protein>
<dbReference type="PANTHER" id="PTHR46889">
    <property type="entry name" value="TRANSPOSASE INSF FOR INSERTION SEQUENCE IS3B-RELATED"/>
    <property type="match status" value="1"/>
</dbReference>
<dbReference type="Gene3D" id="1.10.10.10">
    <property type="entry name" value="Winged helix-like DNA-binding domain superfamily/Winged helix DNA-binding domain"/>
    <property type="match status" value="1"/>
</dbReference>
<evidence type="ECO:0000256" key="1">
    <source>
        <dbReference type="ARBA" id="ARBA00002286"/>
    </source>
</evidence>
<dbReference type="NCBIfam" id="NF033516">
    <property type="entry name" value="transpos_IS3"/>
    <property type="match status" value="1"/>
</dbReference>
<dbReference type="Pfam" id="PF13333">
    <property type="entry name" value="rve_2"/>
    <property type="match status" value="1"/>
</dbReference>
<dbReference type="SUPFAM" id="SSF53098">
    <property type="entry name" value="Ribonuclease H-like"/>
    <property type="match status" value="1"/>
</dbReference>
<keyword evidence="2" id="KW-0175">Coiled coil</keyword>
<keyword evidence="5" id="KW-1185">Reference proteome</keyword>
<evidence type="ECO:0000259" key="3">
    <source>
        <dbReference type="PROSITE" id="PS50994"/>
    </source>
</evidence>
<dbReference type="InterPro" id="IPR009057">
    <property type="entry name" value="Homeodomain-like_sf"/>
</dbReference>
<evidence type="ECO:0000256" key="2">
    <source>
        <dbReference type="SAM" id="Coils"/>
    </source>
</evidence>
<gene>
    <name evidence="4" type="ORF">ACFQ2V_08730</name>
</gene>
<dbReference type="PROSITE" id="PS50994">
    <property type="entry name" value="INTEGRASE"/>
    <property type="match status" value="1"/>
</dbReference>
<dbReference type="InterPro" id="IPR036388">
    <property type="entry name" value="WH-like_DNA-bd_sf"/>
</dbReference>
<dbReference type="InterPro" id="IPR050900">
    <property type="entry name" value="Transposase_IS3/IS150/IS904"/>
</dbReference>
<name>A0ABW3MUS5_9MICO</name>
<dbReference type="InterPro" id="IPR036397">
    <property type="entry name" value="RNaseH_sf"/>
</dbReference>
<dbReference type="Gene3D" id="3.30.420.10">
    <property type="entry name" value="Ribonuclease H-like superfamily/Ribonuclease H"/>
    <property type="match status" value="1"/>
</dbReference>
<dbReference type="EMBL" id="JBHTKH010000004">
    <property type="protein sequence ID" value="MFD1054386.1"/>
    <property type="molecule type" value="Genomic_DNA"/>
</dbReference>
<dbReference type="Pfam" id="PF13276">
    <property type="entry name" value="HTH_21"/>
    <property type="match status" value="1"/>
</dbReference>
<dbReference type="RefSeq" id="WP_386052281.1">
    <property type="nucleotide sequence ID" value="NZ_JBHTKH010000004.1"/>
</dbReference>
<dbReference type="SUPFAM" id="SSF46689">
    <property type="entry name" value="Homeodomain-like"/>
    <property type="match status" value="1"/>
</dbReference>
<dbReference type="Pfam" id="PF00665">
    <property type="entry name" value="rve"/>
    <property type="match status" value="1"/>
</dbReference>
<dbReference type="InterPro" id="IPR025948">
    <property type="entry name" value="HTH-like_dom"/>
</dbReference>
<organism evidence="4 5">
    <name type="scientific">Terrabacter terrigena</name>
    <dbReference type="NCBI Taxonomy" id="574718"/>
    <lineage>
        <taxon>Bacteria</taxon>
        <taxon>Bacillati</taxon>
        <taxon>Actinomycetota</taxon>
        <taxon>Actinomycetes</taxon>
        <taxon>Micrococcales</taxon>
        <taxon>Intrasporangiaceae</taxon>
        <taxon>Terrabacter</taxon>
    </lineage>
</organism>
<dbReference type="PANTHER" id="PTHR46889:SF4">
    <property type="entry name" value="TRANSPOSASE INSO FOR INSERTION SEQUENCE ELEMENT IS911B-RELATED"/>
    <property type="match status" value="1"/>
</dbReference>
<dbReference type="InterPro" id="IPR012337">
    <property type="entry name" value="RNaseH-like_sf"/>
</dbReference>
<comment type="function">
    <text evidence="1">Involved in the transposition of the insertion sequence.</text>
</comment>
<feature type="domain" description="Integrase catalytic" evidence="3">
    <location>
        <begin position="241"/>
        <end position="407"/>
    </location>
</feature>
<comment type="caution">
    <text evidence="4">The sequence shown here is derived from an EMBL/GenBank/DDBJ whole genome shotgun (WGS) entry which is preliminary data.</text>
</comment>
<reference evidence="5" key="1">
    <citation type="journal article" date="2019" name="Int. J. Syst. Evol. Microbiol.">
        <title>The Global Catalogue of Microorganisms (GCM) 10K type strain sequencing project: providing services to taxonomists for standard genome sequencing and annotation.</title>
        <authorList>
            <consortium name="The Broad Institute Genomics Platform"/>
            <consortium name="The Broad Institute Genome Sequencing Center for Infectious Disease"/>
            <person name="Wu L."/>
            <person name="Ma J."/>
        </authorList>
    </citation>
    <scope>NUCLEOTIDE SEQUENCE [LARGE SCALE GENOMIC DNA]</scope>
    <source>
        <strain evidence="5">CCUG 57508</strain>
    </source>
</reference>